<protein>
    <submittedName>
        <fullName evidence="4">Uncharacterized protein</fullName>
    </submittedName>
</protein>
<name>A0A081C2B7_VECG1</name>
<dbReference type="STRING" id="1499967.U27_05697"/>
<dbReference type="AlphaFoldDB" id="A0A081C2B7"/>
<dbReference type="Proteomes" id="UP000030661">
    <property type="component" value="Unassembled WGS sequence"/>
</dbReference>
<dbReference type="HOGENOM" id="CLU_263297_0_0_0"/>
<dbReference type="SUPFAM" id="SSF48452">
    <property type="entry name" value="TPR-like"/>
    <property type="match status" value="2"/>
</dbReference>
<dbReference type="PANTHER" id="PTHR10098">
    <property type="entry name" value="RAPSYN-RELATED"/>
    <property type="match status" value="1"/>
</dbReference>
<sequence length="1278" mass="149257">MKEIWISIEPVQNENKLQIRVDGRQVDSDYPEGLPLVETPFNQKELTTLFKALHLLGKEELPFEPKELELLKSWEVMTFQEKQSNEIKKKLTENDINIEKLEQFIGERVETLFLDENHKRKLQEALQPCNEIMHIKLKFPVKGEYIESLSQIPWEILSKSELFKNFNTCISRYLQYKQNSIEPIEGESINLLVITSRPASLKNDNTRDYKEIEKIGKGKNKLIKCSELPSPVTRTKLFSYLCQVKGSAESPHIIHFDGHGKFGRRCPQKAYITDDHKINSCEKFSECKLQECKKRGQTWEEKPVGCLAFETEGDKGTADWVSVDKLSSIFKENSSIRLVVLNACSTGLSRRNDDIFNGIAPGLRQIMIPAVIGTLFPVSSEKAQKFAKNFYSILNEGKTLIEAMHFAVSSLQIEEFSREWYRYILYLHTKENESENLLKLQGSLTPQDAEEEKVPDRKQKLDGFAEIFQNRSEERNELTEFFYPKQDEDPQRAKTMIISGFPGIGKSALAADIISKNDPNKEKTVYFHKNINFDIVFDCCLKRLDQKERDELRGAYDELKKERSIGKNTTDRIHGLVKNFLSQFKQKGVVVVLNNMEELIENEKIRDEHEDLKILIDESRDPNYNVKFLITSYNRILSYQPEKYLKPLNDEDCVKILKKKLEEKQVVLNFPDIPSDQELKEVVIPVCGIPLAIDLILWGLELHWTWERLREVLKSEPLIKENSFYKKLEGYHDLDKDKVQEIEKIFTRLFEGLHKDLSEEQKRILEILAVFGNASPEAIHDVLRNLKLKLPEEKRKNYADDSLTVEKIESYLNKPNCRPFIQKIQKTLNQREFRNELARQHVLHLLTEEKEYTRKDMEVWCGKYYHYGFGEYHHDECINEERVTWKKKSDIEPYLKASDHYINAEHYEQLANCLFASHGPLRFLIERGEYRDIIRLFGKIPKEKMPDRWGGSFLIYLGIAYLYSGKLRDAKEKLEETQKYPESKDNIFQIEYYQNLGNCLGQLGDIEKAITNVSKSLGIIETLDEREKKDFSRENRGLVYHSLGYWYAFKDLKEAREWLNKARKEFDNSTNSDKEYYHACSLTVLGDTFLYQGEFDTALNKYNDAWSRLKGKNYNRALYDVRCGMASTYLMSQSMGKRVDIDEKEALELFKKYKNPKLSLDFGTYKAHLLLGMLYLRQDNSIKAKKSFKIALNSIKDLIKENECSNSQTGYVNFDAYFCKILAEYGLFLCGEESKFDAKRSAKSAMELWGKTGIIERMEQLFRVFNTKDSLKSLSQEE</sequence>
<reference evidence="4" key="1">
    <citation type="journal article" date="2015" name="PeerJ">
        <title>First genomic representation of candidate bacterial phylum KSB3 points to enhanced environmental sensing as a trigger of wastewater bulking.</title>
        <authorList>
            <person name="Sekiguchi Y."/>
            <person name="Ohashi A."/>
            <person name="Parks D.H."/>
            <person name="Yamauchi T."/>
            <person name="Tyson G.W."/>
            <person name="Hugenholtz P."/>
        </authorList>
    </citation>
    <scope>NUCLEOTIDE SEQUENCE [LARGE SCALE GENOMIC DNA]</scope>
</reference>
<evidence type="ECO:0000313" key="5">
    <source>
        <dbReference type="Proteomes" id="UP000030661"/>
    </source>
</evidence>
<evidence type="ECO:0000256" key="1">
    <source>
        <dbReference type="ARBA" id="ARBA00022737"/>
    </source>
</evidence>
<keyword evidence="1" id="KW-0677">Repeat</keyword>
<dbReference type="SMART" id="SM00028">
    <property type="entry name" value="TPR"/>
    <property type="match status" value="4"/>
</dbReference>
<organism evidence="4">
    <name type="scientific">Vecturithrix granuli</name>
    <dbReference type="NCBI Taxonomy" id="1499967"/>
    <lineage>
        <taxon>Bacteria</taxon>
        <taxon>Candidatus Moduliflexota</taxon>
        <taxon>Candidatus Vecturitrichia</taxon>
        <taxon>Candidatus Vecturitrichales</taxon>
        <taxon>Candidatus Vecturitrichaceae</taxon>
        <taxon>Candidatus Vecturithrix</taxon>
    </lineage>
</organism>
<dbReference type="Pfam" id="PF12770">
    <property type="entry name" value="CHAT"/>
    <property type="match status" value="1"/>
</dbReference>
<evidence type="ECO:0000259" key="3">
    <source>
        <dbReference type="Pfam" id="PF24883"/>
    </source>
</evidence>
<keyword evidence="5" id="KW-1185">Reference proteome</keyword>
<accession>A0A081C2B7</accession>
<evidence type="ECO:0000313" key="4">
    <source>
        <dbReference type="EMBL" id="GAK58722.1"/>
    </source>
</evidence>
<feature type="domain" description="CHAT" evidence="2">
    <location>
        <begin position="204"/>
        <end position="411"/>
    </location>
</feature>
<dbReference type="SUPFAM" id="SSF52540">
    <property type="entry name" value="P-loop containing nucleoside triphosphate hydrolases"/>
    <property type="match status" value="1"/>
</dbReference>
<dbReference type="InterPro" id="IPR056884">
    <property type="entry name" value="NPHP3-like_N"/>
</dbReference>
<dbReference type="Gene3D" id="3.40.50.300">
    <property type="entry name" value="P-loop containing nucleotide triphosphate hydrolases"/>
    <property type="match status" value="1"/>
</dbReference>
<proteinExistence type="predicted"/>
<dbReference type="InterPro" id="IPR019734">
    <property type="entry name" value="TPR_rpt"/>
</dbReference>
<dbReference type="Pfam" id="PF24883">
    <property type="entry name" value="NPHP3_N"/>
    <property type="match status" value="1"/>
</dbReference>
<dbReference type="InterPro" id="IPR011990">
    <property type="entry name" value="TPR-like_helical_dom_sf"/>
</dbReference>
<dbReference type="eggNOG" id="COG0457">
    <property type="taxonomic scope" value="Bacteria"/>
</dbReference>
<dbReference type="PANTHER" id="PTHR10098:SF108">
    <property type="entry name" value="TETRATRICOPEPTIDE REPEAT PROTEIN 28"/>
    <property type="match status" value="1"/>
</dbReference>
<dbReference type="InterPro" id="IPR024983">
    <property type="entry name" value="CHAT_dom"/>
</dbReference>
<dbReference type="InterPro" id="IPR027417">
    <property type="entry name" value="P-loop_NTPase"/>
</dbReference>
<evidence type="ECO:0000259" key="2">
    <source>
        <dbReference type="Pfam" id="PF12770"/>
    </source>
</evidence>
<feature type="domain" description="Nephrocystin 3-like N-terminal" evidence="3">
    <location>
        <begin position="488"/>
        <end position="632"/>
    </location>
</feature>
<dbReference type="EMBL" id="DF820468">
    <property type="protein sequence ID" value="GAK58722.1"/>
    <property type="molecule type" value="Genomic_DNA"/>
</dbReference>
<gene>
    <name evidence="4" type="ORF">U27_05697</name>
</gene>
<dbReference type="Gene3D" id="1.25.40.10">
    <property type="entry name" value="Tetratricopeptide repeat domain"/>
    <property type="match status" value="2"/>
</dbReference>